<comment type="caution">
    <text evidence="6">The sequence shown here is derived from an EMBL/GenBank/DDBJ whole genome shotgun (WGS) entry which is preliminary data.</text>
</comment>
<keyword evidence="3 5" id="KW-0964">Secreted</keyword>
<proteinExistence type="inferred from homology"/>
<comment type="subcellular location">
    <subcellularLocation>
        <location evidence="1 5">Secreted</location>
    </subcellularLocation>
</comment>
<evidence type="ECO:0000313" key="6">
    <source>
        <dbReference type="EMBL" id="GMF64595.1"/>
    </source>
</evidence>
<organism evidence="6 7">
    <name type="scientific">Phytophthora lilii</name>
    <dbReference type="NCBI Taxonomy" id="2077276"/>
    <lineage>
        <taxon>Eukaryota</taxon>
        <taxon>Sar</taxon>
        <taxon>Stramenopiles</taxon>
        <taxon>Oomycota</taxon>
        <taxon>Peronosporomycetes</taxon>
        <taxon>Peronosporales</taxon>
        <taxon>Peronosporaceae</taxon>
        <taxon>Phytophthora</taxon>
    </lineage>
</organism>
<reference evidence="6" key="1">
    <citation type="submission" date="2023-04" db="EMBL/GenBank/DDBJ databases">
        <title>Phytophthora lilii NBRC 32176.</title>
        <authorList>
            <person name="Ichikawa N."/>
            <person name="Sato H."/>
            <person name="Tonouchi N."/>
        </authorList>
    </citation>
    <scope>NUCLEOTIDE SEQUENCE</scope>
    <source>
        <strain evidence="6">NBRC 32176</strain>
    </source>
</reference>
<feature type="chain" id="PRO_5041013708" description="RxLR effector protein" evidence="5">
    <location>
        <begin position="24"/>
        <end position="141"/>
    </location>
</feature>
<evidence type="ECO:0000256" key="5">
    <source>
        <dbReference type="RuleBase" id="RU367124"/>
    </source>
</evidence>
<evidence type="ECO:0000256" key="4">
    <source>
        <dbReference type="ARBA" id="ARBA00022729"/>
    </source>
</evidence>
<evidence type="ECO:0000256" key="3">
    <source>
        <dbReference type="ARBA" id="ARBA00022525"/>
    </source>
</evidence>
<dbReference type="OrthoDB" id="128369at2759"/>
<dbReference type="Gene3D" id="1.10.10.2460">
    <property type="match status" value="1"/>
</dbReference>
<keyword evidence="4 5" id="KW-0732">Signal</keyword>
<accession>A0A9W6YIZ9</accession>
<keyword evidence="7" id="KW-1185">Reference proteome</keyword>
<dbReference type="Proteomes" id="UP001165083">
    <property type="component" value="Unassembled WGS sequence"/>
</dbReference>
<name>A0A9W6YIZ9_9STRA</name>
<dbReference type="EMBL" id="BSXW01012420">
    <property type="protein sequence ID" value="GMF64595.1"/>
    <property type="molecule type" value="Genomic_DNA"/>
</dbReference>
<dbReference type="InterPro" id="IPR031825">
    <property type="entry name" value="RXLR"/>
</dbReference>
<sequence length="141" mass="15671">MRVSYVLLAAAVTLLASNQVVSADSNYDQAKISTMTSAEIKAALIDGLSTRSLRAHKMKANGEERTVEERAAEQKKVDAQVLDNILSDHKYAKDTFRSWLQNGQTKEDIESRLKTQGLLTKYGTVVTQYGQYLSVLEERSA</sequence>
<comment type="function">
    <text evidence="5">Effector that suppresses plant defense responses during pathogen infection.</text>
</comment>
<dbReference type="GO" id="GO:0005576">
    <property type="term" value="C:extracellular region"/>
    <property type="evidence" value="ECO:0007669"/>
    <property type="project" value="UniProtKB-SubCell"/>
</dbReference>
<feature type="signal peptide" evidence="5">
    <location>
        <begin position="1"/>
        <end position="23"/>
    </location>
</feature>
<gene>
    <name evidence="6" type="ORF">Plil01_001737800</name>
</gene>
<dbReference type="AlphaFoldDB" id="A0A9W6YIZ9"/>
<evidence type="ECO:0000256" key="2">
    <source>
        <dbReference type="ARBA" id="ARBA00010400"/>
    </source>
</evidence>
<dbReference type="Pfam" id="PF16810">
    <property type="entry name" value="RXLR"/>
    <property type="match status" value="1"/>
</dbReference>
<comment type="similarity">
    <text evidence="2 5">Belongs to the RxLR effector family.</text>
</comment>
<protein>
    <recommendedName>
        <fullName evidence="5">RxLR effector protein</fullName>
    </recommendedName>
</protein>
<evidence type="ECO:0000313" key="7">
    <source>
        <dbReference type="Proteomes" id="UP001165083"/>
    </source>
</evidence>
<evidence type="ECO:0000256" key="1">
    <source>
        <dbReference type="ARBA" id="ARBA00004613"/>
    </source>
</evidence>